<feature type="compositionally biased region" description="Polar residues" evidence="1">
    <location>
        <begin position="41"/>
        <end position="51"/>
    </location>
</feature>
<dbReference type="AlphaFoldDB" id="A0A1X2I8J0"/>
<organism evidence="2 3">
    <name type="scientific">Absidia repens</name>
    <dbReference type="NCBI Taxonomy" id="90262"/>
    <lineage>
        <taxon>Eukaryota</taxon>
        <taxon>Fungi</taxon>
        <taxon>Fungi incertae sedis</taxon>
        <taxon>Mucoromycota</taxon>
        <taxon>Mucoromycotina</taxon>
        <taxon>Mucoromycetes</taxon>
        <taxon>Mucorales</taxon>
        <taxon>Cunninghamellaceae</taxon>
        <taxon>Absidia</taxon>
    </lineage>
</organism>
<dbReference type="InterPro" id="IPR032675">
    <property type="entry name" value="LRR_dom_sf"/>
</dbReference>
<keyword evidence="3" id="KW-1185">Reference proteome</keyword>
<dbReference type="OrthoDB" id="10257471at2759"/>
<accession>A0A1X2I8J0</accession>
<sequence>MGTVPLTKRTSDIQCVSKDNEHGHIHLTRDDTKRRKRSDNETLQCEQSTNQVKPEGTVIDTHHPRQIPNEILVHIIEHVAEQPRRLTSLDDSRWVDQQRDLHACTLVNKQFYFVANPVLWQETVLDTNRTRLQRLLDCLAATERRLGHYIRRLDLNNASCTDSELLLLTKHIRRLETLSIKNVDFTYTSSRITSTGLQHLPQDCPELTSLKLLDFHLSEATICAIGQHCPQLTEFTLCSIPDLNDDMLSALSSCPLKSLSLSFDRNRRPLSEKMVMDMTRFRDLTHLSLSFFEPSGLIMTLANNLQRNNGSTTTTTTTTKTTTTTMVPWPHLKTLSLDRCGDIDDATFISFIQSHPHLHLLRLEGTTLSDACLDAIPATLRDLRELFFESIDGISARGVRRFIQNCQGLEFAEFRRCAQFVAGDVVPNQVYNPHILHLNKRLLAKIRRAQGTGTGH</sequence>
<evidence type="ECO:0000256" key="1">
    <source>
        <dbReference type="SAM" id="MobiDB-lite"/>
    </source>
</evidence>
<proteinExistence type="predicted"/>
<dbReference type="EMBL" id="MCGE01000021">
    <property type="protein sequence ID" value="ORZ11602.1"/>
    <property type="molecule type" value="Genomic_DNA"/>
</dbReference>
<dbReference type="Gene3D" id="3.80.10.10">
    <property type="entry name" value="Ribonuclease Inhibitor"/>
    <property type="match status" value="1"/>
</dbReference>
<protein>
    <submittedName>
        <fullName evidence="2">Uncharacterized protein</fullName>
    </submittedName>
</protein>
<gene>
    <name evidence="2" type="ORF">BCR42DRAFT_421405</name>
</gene>
<dbReference type="SUPFAM" id="SSF52047">
    <property type="entry name" value="RNI-like"/>
    <property type="match status" value="1"/>
</dbReference>
<dbReference type="Proteomes" id="UP000193560">
    <property type="component" value="Unassembled WGS sequence"/>
</dbReference>
<evidence type="ECO:0000313" key="2">
    <source>
        <dbReference type="EMBL" id="ORZ11602.1"/>
    </source>
</evidence>
<evidence type="ECO:0000313" key="3">
    <source>
        <dbReference type="Proteomes" id="UP000193560"/>
    </source>
</evidence>
<dbReference type="GO" id="GO:0031146">
    <property type="term" value="P:SCF-dependent proteasomal ubiquitin-dependent protein catabolic process"/>
    <property type="evidence" value="ECO:0007669"/>
    <property type="project" value="TreeGrafter"/>
</dbReference>
<reference evidence="2 3" key="1">
    <citation type="submission" date="2016-07" db="EMBL/GenBank/DDBJ databases">
        <title>Pervasive Adenine N6-methylation of Active Genes in Fungi.</title>
        <authorList>
            <consortium name="DOE Joint Genome Institute"/>
            <person name="Mondo S.J."/>
            <person name="Dannebaum R.O."/>
            <person name="Kuo R.C."/>
            <person name="Labutti K."/>
            <person name="Haridas S."/>
            <person name="Kuo A."/>
            <person name="Salamov A."/>
            <person name="Ahrendt S.R."/>
            <person name="Lipzen A."/>
            <person name="Sullivan W."/>
            <person name="Andreopoulos W.B."/>
            <person name="Clum A."/>
            <person name="Lindquist E."/>
            <person name="Daum C."/>
            <person name="Ramamoorthy G.K."/>
            <person name="Gryganskyi A."/>
            <person name="Culley D."/>
            <person name="Magnuson J.K."/>
            <person name="James T.Y."/>
            <person name="O'Malley M.A."/>
            <person name="Stajich J.E."/>
            <person name="Spatafora J.W."/>
            <person name="Visel A."/>
            <person name="Grigoriev I.V."/>
        </authorList>
    </citation>
    <scope>NUCLEOTIDE SEQUENCE [LARGE SCALE GENOMIC DNA]</scope>
    <source>
        <strain evidence="2 3">NRRL 1336</strain>
    </source>
</reference>
<dbReference type="GO" id="GO:0019005">
    <property type="term" value="C:SCF ubiquitin ligase complex"/>
    <property type="evidence" value="ECO:0007669"/>
    <property type="project" value="TreeGrafter"/>
</dbReference>
<comment type="caution">
    <text evidence="2">The sequence shown here is derived from an EMBL/GenBank/DDBJ whole genome shotgun (WGS) entry which is preliminary data.</text>
</comment>
<name>A0A1X2I8J0_9FUNG</name>
<feature type="region of interest" description="Disordered" evidence="1">
    <location>
        <begin position="27"/>
        <end position="51"/>
    </location>
</feature>
<dbReference type="SMART" id="SM00367">
    <property type="entry name" value="LRR_CC"/>
    <property type="match status" value="4"/>
</dbReference>
<dbReference type="PANTHER" id="PTHR13318">
    <property type="entry name" value="PARTNER OF PAIRED, ISOFORM B-RELATED"/>
    <property type="match status" value="1"/>
</dbReference>
<dbReference type="InterPro" id="IPR006553">
    <property type="entry name" value="Leu-rich_rpt_Cys-con_subtyp"/>
</dbReference>